<proteinExistence type="predicted"/>
<dbReference type="RefSeq" id="XP_010757952.1">
    <property type="nucleotide sequence ID" value="XM_010759650.1"/>
</dbReference>
<sequence>MLNINRRRDFLQQMPYLHFASGNWWKNNDVNNNVHQAAIFWAGGYQTFGETCHHETSWGYSEALGSGSWNSETLDTDFDTNSISATVGGSSFGTSISSSTLKYRYENGRRYHGYHSGSYLLPNDEAEQERLDLHHHIFRLTLGGRLFRAPITAHPERVLDFGTATGIWAIDFADEFQSTTVIGNDLSPIQPSWIPPNCKFYVDDVESEWVYLPEEATMAKRKPANSVLRGSTKRILNPNFQVIGFVQKSGGSPGPRVPNTQRLTNILRDLRG</sequence>
<dbReference type="AlphaFoldDB" id="A0A0A0HVF9"/>
<evidence type="ECO:0008006" key="3">
    <source>
        <dbReference type="Google" id="ProtNLM"/>
    </source>
</evidence>
<name>A0A0A0HVF9_PARBD</name>
<dbReference type="eggNOG" id="ENOG502QSKG">
    <property type="taxonomic scope" value="Eukaryota"/>
</dbReference>
<reference evidence="1 2" key="1">
    <citation type="journal article" date="2011" name="PLoS Genet.">
        <title>Comparative genomic analysis of human fungal pathogens causing paracoccidioidomycosis.</title>
        <authorList>
            <person name="Desjardins C.A."/>
            <person name="Champion M.D."/>
            <person name="Holder J.W."/>
            <person name="Muszewska A."/>
            <person name="Goldberg J."/>
            <person name="Bailao A.M."/>
            <person name="Brigido M.M."/>
            <person name="Ferreira M.E."/>
            <person name="Garcia A.M."/>
            <person name="Grynberg M."/>
            <person name="Gujja S."/>
            <person name="Heiman D.I."/>
            <person name="Henn M.R."/>
            <person name="Kodira C.D."/>
            <person name="Leon-Narvaez H."/>
            <person name="Longo L.V."/>
            <person name="Ma L.J."/>
            <person name="Malavazi I."/>
            <person name="Matsuo A.L."/>
            <person name="Morais F.V."/>
            <person name="Pereira M."/>
            <person name="Rodriguez-Brito S."/>
            <person name="Sakthikumar S."/>
            <person name="Salem-Izacc S.M."/>
            <person name="Sykes S.M."/>
            <person name="Teixeira M.M."/>
            <person name="Vallejo M.C."/>
            <person name="Walter M.E."/>
            <person name="Yandava C."/>
            <person name="Young S."/>
            <person name="Zeng Q."/>
            <person name="Zucker J."/>
            <person name="Felipe M.S."/>
            <person name="Goldman G.H."/>
            <person name="Haas B.J."/>
            <person name="McEwen J.G."/>
            <person name="Nino-Vega G."/>
            <person name="Puccia R."/>
            <person name="San-Blas G."/>
            <person name="Soares C.M."/>
            <person name="Birren B.W."/>
            <person name="Cuomo C.A."/>
        </authorList>
    </citation>
    <scope>NUCLEOTIDE SEQUENCE [LARGE SCALE GENOMIC DNA]</scope>
    <source>
        <strain evidence="1 2">Pb18</strain>
    </source>
</reference>
<dbReference type="VEuPathDB" id="FungiDB:PADG_11403"/>
<keyword evidence="2" id="KW-1185">Reference proteome</keyword>
<protein>
    <recommendedName>
        <fullName evidence="3">Methyltransferase domain-containing protein</fullName>
    </recommendedName>
</protein>
<dbReference type="GeneID" id="22587300"/>
<evidence type="ECO:0000313" key="2">
    <source>
        <dbReference type="Proteomes" id="UP000001628"/>
    </source>
</evidence>
<dbReference type="SUPFAM" id="SSF53335">
    <property type="entry name" value="S-adenosyl-L-methionine-dependent methyltransferases"/>
    <property type="match status" value="1"/>
</dbReference>
<dbReference type="EMBL" id="KN275958">
    <property type="protein sequence ID" value="KGM92572.1"/>
    <property type="molecule type" value="Genomic_DNA"/>
</dbReference>
<dbReference type="Gene3D" id="3.40.50.150">
    <property type="entry name" value="Vaccinia Virus protein VP39"/>
    <property type="match status" value="1"/>
</dbReference>
<organism evidence="1 2">
    <name type="scientific">Paracoccidioides brasiliensis (strain Pb18)</name>
    <dbReference type="NCBI Taxonomy" id="502780"/>
    <lineage>
        <taxon>Eukaryota</taxon>
        <taxon>Fungi</taxon>
        <taxon>Dikarya</taxon>
        <taxon>Ascomycota</taxon>
        <taxon>Pezizomycotina</taxon>
        <taxon>Eurotiomycetes</taxon>
        <taxon>Eurotiomycetidae</taxon>
        <taxon>Onygenales</taxon>
        <taxon>Ajellomycetaceae</taxon>
        <taxon>Paracoccidioides</taxon>
    </lineage>
</organism>
<evidence type="ECO:0000313" key="1">
    <source>
        <dbReference type="EMBL" id="KGM92572.1"/>
    </source>
</evidence>
<dbReference type="InterPro" id="IPR029063">
    <property type="entry name" value="SAM-dependent_MTases_sf"/>
</dbReference>
<dbReference type="Proteomes" id="UP000001628">
    <property type="component" value="Unassembled WGS sequence"/>
</dbReference>
<dbReference type="InParanoid" id="A0A0A0HVF9"/>
<dbReference type="KEGG" id="pbn:PADG_11403"/>
<gene>
    <name evidence="1" type="ORF">PADG_11403</name>
</gene>
<dbReference type="HOGENOM" id="CLU_1023432_0_0_1"/>
<accession>A0A0A0HVF9</accession>
<dbReference type="Pfam" id="PF13489">
    <property type="entry name" value="Methyltransf_23"/>
    <property type="match status" value="1"/>
</dbReference>